<protein>
    <recommendedName>
        <fullName evidence="10">Equilibrative nucleoside transporter 3</fullName>
    </recommendedName>
</protein>
<dbReference type="PANTHER" id="PTHR10332:SF88">
    <property type="entry name" value="EQUILIBRATIVE NUCLEOSIDE TRANSPORTER 1, ISOFORM A"/>
    <property type="match status" value="1"/>
</dbReference>
<feature type="transmembrane region" description="Helical" evidence="7">
    <location>
        <begin position="64"/>
        <end position="84"/>
    </location>
</feature>
<dbReference type="Pfam" id="PF01733">
    <property type="entry name" value="Nucleoside_tran"/>
    <property type="match status" value="1"/>
</dbReference>
<dbReference type="Proteomes" id="UP000827092">
    <property type="component" value="Unassembled WGS sequence"/>
</dbReference>
<dbReference type="PIRSF" id="PIRSF016379">
    <property type="entry name" value="ENT"/>
    <property type="match status" value="1"/>
</dbReference>
<feature type="transmembrane region" description="Helical" evidence="7">
    <location>
        <begin position="342"/>
        <end position="362"/>
    </location>
</feature>
<feature type="transmembrane region" description="Helical" evidence="7">
    <location>
        <begin position="446"/>
        <end position="466"/>
    </location>
</feature>
<feature type="transmembrane region" description="Helical" evidence="7">
    <location>
        <begin position="374"/>
        <end position="397"/>
    </location>
</feature>
<comment type="caution">
    <text evidence="8">The sequence shown here is derived from an EMBL/GenBank/DDBJ whole genome shotgun (WGS) entry which is preliminary data.</text>
</comment>
<name>A0AAV6VC97_9ARAC</name>
<evidence type="ECO:0000256" key="7">
    <source>
        <dbReference type="SAM" id="Phobius"/>
    </source>
</evidence>
<feature type="transmembrane region" description="Helical" evidence="7">
    <location>
        <begin position="116"/>
        <end position="138"/>
    </location>
</feature>
<feature type="transmembrane region" description="Helical" evidence="7">
    <location>
        <begin position="145"/>
        <end position="166"/>
    </location>
</feature>
<feature type="transmembrane region" description="Helical" evidence="7">
    <location>
        <begin position="243"/>
        <end position="264"/>
    </location>
</feature>
<dbReference type="InterPro" id="IPR002259">
    <property type="entry name" value="Eqnu_transpt"/>
</dbReference>
<organism evidence="8 9">
    <name type="scientific">Oedothorax gibbosus</name>
    <dbReference type="NCBI Taxonomy" id="931172"/>
    <lineage>
        <taxon>Eukaryota</taxon>
        <taxon>Metazoa</taxon>
        <taxon>Ecdysozoa</taxon>
        <taxon>Arthropoda</taxon>
        <taxon>Chelicerata</taxon>
        <taxon>Arachnida</taxon>
        <taxon>Araneae</taxon>
        <taxon>Araneomorphae</taxon>
        <taxon>Entelegynae</taxon>
        <taxon>Araneoidea</taxon>
        <taxon>Linyphiidae</taxon>
        <taxon>Erigoninae</taxon>
        <taxon>Oedothorax</taxon>
    </lineage>
</organism>
<dbReference type="EMBL" id="JAFNEN010000116">
    <property type="protein sequence ID" value="KAG8193658.1"/>
    <property type="molecule type" value="Genomic_DNA"/>
</dbReference>
<dbReference type="InterPro" id="IPR036259">
    <property type="entry name" value="MFS_trans_sf"/>
</dbReference>
<evidence type="ECO:0000313" key="8">
    <source>
        <dbReference type="EMBL" id="KAG8193658.1"/>
    </source>
</evidence>
<evidence type="ECO:0000256" key="2">
    <source>
        <dbReference type="ARBA" id="ARBA00007965"/>
    </source>
</evidence>
<evidence type="ECO:0008006" key="10">
    <source>
        <dbReference type="Google" id="ProtNLM"/>
    </source>
</evidence>
<keyword evidence="6 7" id="KW-0472">Membrane</keyword>
<keyword evidence="3" id="KW-0813">Transport</keyword>
<reference evidence="8 9" key="1">
    <citation type="journal article" date="2022" name="Nat. Ecol. Evol.">
        <title>A masculinizing supergene underlies an exaggerated male reproductive morph in a spider.</title>
        <authorList>
            <person name="Hendrickx F."/>
            <person name="De Corte Z."/>
            <person name="Sonet G."/>
            <person name="Van Belleghem S.M."/>
            <person name="Kostlbacher S."/>
            <person name="Vangestel C."/>
        </authorList>
    </citation>
    <scope>NUCLEOTIDE SEQUENCE [LARGE SCALE GENOMIC DNA]</scope>
    <source>
        <strain evidence="8">W744_W776</strain>
    </source>
</reference>
<evidence type="ECO:0000256" key="4">
    <source>
        <dbReference type="ARBA" id="ARBA00022692"/>
    </source>
</evidence>
<comment type="subcellular location">
    <subcellularLocation>
        <location evidence="1">Membrane</location>
        <topology evidence="1">Multi-pass membrane protein</topology>
    </subcellularLocation>
</comment>
<feature type="transmembrane region" description="Helical" evidence="7">
    <location>
        <begin position="178"/>
        <end position="206"/>
    </location>
</feature>
<dbReference type="PRINTS" id="PR01130">
    <property type="entry name" value="DERENTRNSPRT"/>
</dbReference>
<dbReference type="AlphaFoldDB" id="A0AAV6VC97"/>
<keyword evidence="4 7" id="KW-0812">Transmembrane</keyword>
<feature type="transmembrane region" description="Helical" evidence="7">
    <location>
        <begin position="409"/>
        <end position="434"/>
    </location>
</feature>
<evidence type="ECO:0000256" key="1">
    <source>
        <dbReference type="ARBA" id="ARBA00004141"/>
    </source>
</evidence>
<feature type="transmembrane region" description="Helical" evidence="7">
    <location>
        <begin position="213"/>
        <end position="231"/>
    </location>
</feature>
<keyword evidence="9" id="KW-1185">Reference proteome</keyword>
<proteinExistence type="inferred from homology"/>
<dbReference type="PANTHER" id="PTHR10332">
    <property type="entry name" value="EQUILIBRATIVE NUCLEOSIDE TRANSPORTER"/>
    <property type="match status" value="1"/>
</dbReference>
<dbReference type="SUPFAM" id="SSF103473">
    <property type="entry name" value="MFS general substrate transporter"/>
    <property type="match status" value="1"/>
</dbReference>
<evidence type="ECO:0000256" key="3">
    <source>
        <dbReference type="ARBA" id="ARBA00022448"/>
    </source>
</evidence>
<evidence type="ECO:0000256" key="6">
    <source>
        <dbReference type="ARBA" id="ARBA00023136"/>
    </source>
</evidence>
<feature type="transmembrane region" description="Helical" evidence="7">
    <location>
        <begin position="304"/>
        <end position="330"/>
    </location>
</feature>
<evidence type="ECO:0000256" key="5">
    <source>
        <dbReference type="ARBA" id="ARBA00022989"/>
    </source>
</evidence>
<gene>
    <name evidence="8" type="ORF">JTE90_024021</name>
</gene>
<accession>A0AAV6VC97</accession>
<comment type="similarity">
    <text evidence="2">Belongs to the SLC29A/ENT transporter (TC 2.A.57) family.</text>
</comment>
<sequence length="471" mass="52070">MTMSSIQFDYSTLSTSISRSELASIVGDRIVDSNYDISEEASEGGSDDSSEIYVHPSPPDKFKLVYLTFGLLGIGTLLPWNFFITANDYWMYKFRDTLNTSCINSHHNKSDLQAAFTSYIAVSNNVPYVLFLIICTIFNTRLSKFFRIVAPLITLFILFSLVTAFVEINTDDWQMGFFALMIVIVIVVGITSAVLQAGVAGIVSLLPGKYMHVMVLGQSFAGILASVAQSLSLLGNCDSIKSALVYFFTADSVILLALFSYTVIQKSEFFKYHTHSLKDAAVLKDSTDANQRVQVSVKYVLKLIWPYALAITLDFWVTLGIFPGLAVLAVPEAHGHIWNGKLYLPLTCFFLFNLSDFCGRAVGGWVPMPHSKRMHLLALCALRFLMFPLIMLCNIHPRYHLPVLLSSDLYYISFMTLLGLTNGYFVAVAMVVGIKSVSPQIQEKAGVILSAFLGAGLMLGALTSIICIQII</sequence>
<keyword evidence="5 7" id="KW-1133">Transmembrane helix</keyword>
<dbReference type="GO" id="GO:0005337">
    <property type="term" value="F:nucleoside transmembrane transporter activity"/>
    <property type="evidence" value="ECO:0007669"/>
    <property type="project" value="InterPro"/>
</dbReference>
<evidence type="ECO:0000313" key="9">
    <source>
        <dbReference type="Proteomes" id="UP000827092"/>
    </source>
</evidence>
<dbReference type="GO" id="GO:0005886">
    <property type="term" value="C:plasma membrane"/>
    <property type="evidence" value="ECO:0007669"/>
    <property type="project" value="TreeGrafter"/>
</dbReference>